<proteinExistence type="inferred from homology"/>
<dbReference type="InterPro" id="IPR023695">
    <property type="entry name" value="Thiosulf_sulfurTrfase"/>
</dbReference>
<evidence type="ECO:0000313" key="5">
    <source>
        <dbReference type="EMBL" id="PVX32105.1"/>
    </source>
</evidence>
<feature type="active site" description="Cysteine persulfide intermediate" evidence="3">
    <location>
        <position position="64"/>
    </location>
</feature>
<dbReference type="Gene3D" id="3.40.250.10">
    <property type="entry name" value="Rhodanese-like domain"/>
    <property type="match status" value="1"/>
</dbReference>
<dbReference type="InterPro" id="IPR001763">
    <property type="entry name" value="Rhodanese-like_dom"/>
</dbReference>
<dbReference type="SMART" id="SM00450">
    <property type="entry name" value="RHOD"/>
    <property type="match status" value="1"/>
</dbReference>
<dbReference type="InterPro" id="IPR036873">
    <property type="entry name" value="Rhodanese-like_dom_sf"/>
</dbReference>
<dbReference type="Pfam" id="PF00581">
    <property type="entry name" value="Rhodanese"/>
    <property type="match status" value="1"/>
</dbReference>
<dbReference type="PANTHER" id="PTHR43031:SF6">
    <property type="entry name" value="THIOSULFATE SULFURTRANSFERASE GLPE"/>
    <property type="match status" value="1"/>
</dbReference>
<organism evidence="5 6">
    <name type="scientific">Alitibacter langaaensis DSM 22999</name>
    <dbReference type="NCBI Taxonomy" id="1122935"/>
    <lineage>
        <taxon>Bacteria</taxon>
        <taxon>Pseudomonadati</taxon>
        <taxon>Pseudomonadota</taxon>
        <taxon>Gammaproteobacteria</taxon>
        <taxon>Pasteurellales</taxon>
        <taxon>Pasteurellaceae</taxon>
        <taxon>Alitibacter</taxon>
    </lineage>
</organism>
<reference evidence="5 6" key="1">
    <citation type="submission" date="2018-05" db="EMBL/GenBank/DDBJ databases">
        <title>Genomic Encyclopedia of Type Strains, Phase IV (KMG-IV): sequencing the most valuable type-strain genomes for metagenomic binning, comparative biology and taxonomic classification.</title>
        <authorList>
            <person name="Goeker M."/>
        </authorList>
    </citation>
    <scope>NUCLEOTIDE SEQUENCE [LARGE SCALE GENOMIC DNA]</scope>
    <source>
        <strain evidence="5 6">DSM 22999</strain>
    </source>
</reference>
<dbReference type="GO" id="GO:0103041">
    <property type="term" value="F:thiosulfate-thioredoxin sulfurtransferase activity"/>
    <property type="evidence" value="ECO:0007669"/>
    <property type="project" value="RHEA"/>
</dbReference>
<keyword evidence="6" id="KW-1185">Reference proteome</keyword>
<dbReference type="CDD" id="cd01444">
    <property type="entry name" value="GlpE_ST"/>
    <property type="match status" value="1"/>
</dbReference>
<dbReference type="PANTHER" id="PTHR43031">
    <property type="entry name" value="FAD-DEPENDENT OXIDOREDUCTASE"/>
    <property type="match status" value="1"/>
</dbReference>
<keyword evidence="1 3" id="KW-0963">Cytoplasm</keyword>
<dbReference type="RefSeq" id="WP_116632327.1">
    <property type="nucleotide sequence ID" value="NZ_QENU01000015.1"/>
</dbReference>
<dbReference type="HAMAP" id="MF_01009">
    <property type="entry name" value="Thiosulf_sulfurtr"/>
    <property type="match status" value="1"/>
</dbReference>
<keyword evidence="2 3" id="KW-0808">Transferase</keyword>
<comment type="catalytic activity">
    <reaction evidence="3">
        <text>thiosulfate + [thioredoxin]-dithiol = [thioredoxin]-disulfide + hydrogen sulfide + sulfite + 2 H(+)</text>
        <dbReference type="Rhea" id="RHEA:83859"/>
        <dbReference type="Rhea" id="RHEA-COMP:10698"/>
        <dbReference type="Rhea" id="RHEA-COMP:10700"/>
        <dbReference type="ChEBI" id="CHEBI:15378"/>
        <dbReference type="ChEBI" id="CHEBI:17359"/>
        <dbReference type="ChEBI" id="CHEBI:29919"/>
        <dbReference type="ChEBI" id="CHEBI:29950"/>
        <dbReference type="ChEBI" id="CHEBI:33542"/>
        <dbReference type="ChEBI" id="CHEBI:50058"/>
    </reaction>
</comment>
<name>A0A2U0SL77_9PAST</name>
<gene>
    <name evidence="3" type="primary">glpE</name>
    <name evidence="5" type="ORF">C8D76_1158</name>
</gene>
<feature type="domain" description="Rhodanese" evidence="4">
    <location>
        <begin position="16"/>
        <end position="104"/>
    </location>
</feature>
<comment type="function">
    <text evidence="3">Transferase that catalyzes the transfer of sulfur from thiosulfate to thiophilic acceptors such as cyanide or dithiols. May function in a CysM-independent thiosulfate assimilation pathway by catalyzing the conversion of thiosulfate to sulfite, which can then be used for L-cysteine biosynthesis.</text>
</comment>
<comment type="caution">
    <text evidence="5">The sequence shown here is derived from an EMBL/GenBank/DDBJ whole genome shotgun (WGS) entry which is preliminary data.</text>
</comment>
<evidence type="ECO:0000256" key="3">
    <source>
        <dbReference type="HAMAP-Rule" id="MF_01009"/>
    </source>
</evidence>
<dbReference type="EC" id="2.8.1.1" evidence="3"/>
<dbReference type="InterPro" id="IPR050229">
    <property type="entry name" value="GlpE_sulfurtransferase"/>
</dbReference>
<accession>A0A2U0SL77</accession>
<dbReference type="NCBIfam" id="NF001195">
    <property type="entry name" value="PRK00162.1"/>
    <property type="match status" value="1"/>
</dbReference>
<evidence type="ECO:0000256" key="1">
    <source>
        <dbReference type="ARBA" id="ARBA00022490"/>
    </source>
</evidence>
<evidence type="ECO:0000256" key="2">
    <source>
        <dbReference type="ARBA" id="ARBA00022679"/>
    </source>
</evidence>
<dbReference type="GO" id="GO:0004792">
    <property type="term" value="F:thiosulfate-cyanide sulfurtransferase activity"/>
    <property type="evidence" value="ECO:0007669"/>
    <property type="project" value="UniProtKB-UniRule"/>
</dbReference>
<evidence type="ECO:0000259" key="4">
    <source>
        <dbReference type="PROSITE" id="PS50206"/>
    </source>
</evidence>
<dbReference type="Proteomes" id="UP000245909">
    <property type="component" value="Unassembled WGS sequence"/>
</dbReference>
<dbReference type="GO" id="GO:0005737">
    <property type="term" value="C:cytoplasm"/>
    <property type="evidence" value="ECO:0007669"/>
    <property type="project" value="UniProtKB-SubCell"/>
</dbReference>
<dbReference type="SUPFAM" id="SSF52821">
    <property type="entry name" value="Rhodanese/Cell cycle control phosphatase"/>
    <property type="match status" value="1"/>
</dbReference>
<dbReference type="EMBL" id="QENU01000015">
    <property type="protein sequence ID" value="PVX32105.1"/>
    <property type="molecule type" value="Genomic_DNA"/>
</dbReference>
<protein>
    <recommendedName>
        <fullName evidence="3">Thiosulfate sulfurtransferase GlpE</fullName>
        <ecNumber evidence="3">2.8.1.1</ecNumber>
    </recommendedName>
</protein>
<dbReference type="AlphaFoldDB" id="A0A2U0SL77"/>
<comment type="subcellular location">
    <subcellularLocation>
        <location evidence="3">Cytoplasm</location>
    </subcellularLocation>
</comment>
<comment type="catalytic activity">
    <reaction evidence="3">
        <text>thiosulfate + hydrogen cyanide = thiocyanate + sulfite + 2 H(+)</text>
        <dbReference type="Rhea" id="RHEA:16881"/>
        <dbReference type="ChEBI" id="CHEBI:15378"/>
        <dbReference type="ChEBI" id="CHEBI:17359"/>
        <dbReference type="ChEBI" id="CHEBI:18022"/>
        <dbReference type="ChEBI" id="CHEBI:18407"/>
        <dbReference type="ChEBI" id="CHEBI:33542"/>
        <dbReference type="EC" id="2.8.1.1"/>
    </reaction>
</comment>
<comment type="similarity">
    <text evidence="3">Belongs to the GlpE family.</text>
</comment>
<evidence type="ECO:0000313" key="6">
    <source>
        <dbReference type="Proteomes" id="UP000245909"/>
    </source>
</evidence>
<dbReference type="PROSITE" id="PS50206">
    <property type="entry name" value="RHODANESE_3"/>
    <property type="match status" value="1"/>
</dbReference>
<sequence length="104" mass="11745">MEQPISITPEQAWQMMNDGAHLLDVRDELRFNQAHAKGAFHLTNQSYGEFQNRVDFENNVIVICYHGISSLNVGAYLLAQGYDNVYSVIGGFEGWQKANLPVEI</sequence>
<dbReference type="OrthoDB" id="9811849at2"/>